<reference evidence="3 5" key="3">
    <citation type="submission" date="2021-02" db="EMBL/GenBank/DDBJ databases">
        <title>FDA dAtabase for Regulatory Grade micrObial Sequences (FDA-ARGOS): Supporting development and validation of Infectious Disease Dx tests.</title>
        <authorList>
            <person name="Sproer C."/>
            <person name="Gronow S."/>
            <person name="Severitt S."/>
            <person name="Schroder I."/>
            <person name="Tallon L."/>
            <person name="Sadzewicz L."/>
            <person name="Zhao X."/>
            <person name="Boylan J."/>
            <person name="Ott S."/>
            <person name="Bowen H."/>
            <person name="Vavikolanu K."/>
            <person name="Mehta A."/>
            <person name="Aluvathingal J."/>
            <person name="Nadendla S."/>
            <person name="Lowell S."/>
            <person name="Myers T."/>
            <person name="Yan Y."/>
            <person name="Sichtig H."/>
        </authorList>
    </citation>
    <scope>NUCLEOTIDE SEQUENCE [LARGE SCALE GENOMIC DNA]</scope>
    <source>
        <strain evidence="3 5">FDAARGOS_1207</strain>
    </source>
</reference>
<evidence type="ECO:0000256" key="1">
    <source>
        <dbReference type="ARBA" id="ARBA00038305"/>
    </source>
</evidence>
<sequence length="145" mass="16268">MNAYEQYMKELAQPMRTELTGQGFESLETTDAVKDYMDNAKHDETTFIVVNSVCGCAAGLARPAAVTVAQQNEKKPSRTATVFAGQDKEATETMREYIAQVPSSPSMALFKGSELKYFMPREHIEGRDIQEICMDIKDAFDEYCD</sequence>
<evidence type="ECO:0000313" key="5">
    <source>
        <dbReference type="Proteomes" id="UP000627155"/>
    </source>
</evidence>
<dbReference type="Gene3D" id="6.10.250.2150">
    <property type="match status" value="1"/>
</dbReference>
<protein>
    <submittedName>
        <fullName evidence="2">BrxA/BrxB family bacilliredoxin</fullName>
    </submittedName>
</protein>
<organism evidence="2 4">
    <name type="scientific">Mammaliicoccus vitulinus</name>
    <dbReference type="NCBI Taxonomy" id="71237"/>
    <lineage>
        <taxon>Bacteria</taxon>
        <taxon>Bacillati</taxon>
        <taxon>Bacillota</taxon>
        <taxon>Bacilli</taxon>
        <taxon>Bacillales</taxon>
        <taxon>Staphylococcaceae</taxon>
        <taxon>Mammaliicoccus</taxon>
    </lineage>
</organism>
<dbReference type="STRING" id="1167632.GCA_000286335_01169"/>
<evidence type="ECO:0000313" key="3">
    <source>
        <dbReference type="EMBL" id="QRO84789.1"/>
    </source>
</evidence>
<name>A0A2T4PUG1_9STAP</name>
<dbReference type="OrthoDB" id="9793981at2"/>
<proteinExistence type="inferred from homology"/>
<dbReference type="RefSeq" id="WP_016911856.1">
    <property type="nucleotide sequence ID" value="NZ_BMDF01000001.1"/>
</dbReference>
<dbReference type="GeneID" id="64116381"/>
<dbReference type="NCBIfam" id="TIGR04191">
    <property type="entry name" value="YphP_YqiW"/>
    <property type="match status" value="1"/>
</dbReference>
<gene>
    <name evidence="2" type="ORF">BU072_05145</name>
    <name evidence="3" type="ORF">I6J37_11505</name>
</gene>
<dbReference type="PANTHER" id="PTHR40052:SF2">
    <property type="entry name" value="BACILLIREDOXIN BRXA"/>
    <property type="match status" value="1"/>
</dbReference>
<reference evidence="2 4" key="1">
    <citation type="journal article" date="2016" name="Front. Microbiol.">
        <title>Comprehensive Phylogenetic Analysis of Bovine Non-aureus Staphylococci Species Based on Whole-Genome Sequencing.</title>
        <authorList>
            <person name="Naushad S."/>
            <person name="Barkema H.W."/>
            <person name="Luby C."/>
            <person name="Condas L.A."/>
            <person name="Nobrega D.B."/>
            <person name="Carson D.A."/>
            <person name="De Buck J."/>
        </authorList>
    </citation>
    <scope>NUCLEOTIDE SEQUENCE [LARGE SCALE GENOMIC DNA]</scope>
    <source>
        <strain evidence="2 4">SNUC 2204</strain>
    </source>
</reference>
<reference evidence="2" key="2">
    <citation type="submission" date="2018-03" db="EMBL/GenBank/DDBJ databases">
        <authorList>
            <person name="Keele B.F."/>
        </authorList>
    </citation>
    <scope>NUCLEOTIDE SEQUENCE</scope>
    <source>
        <strain evidence="2">SNUC 2204</strain>
    </source>
</reference>
<dbReference type="Proteomes" id="UP000627155">
    <property type="component" value="Chromosome"/>
</dbReference>
<dbReference type="EMBL" id="CP069486">
    <property type="protein sequence ID" value="QRO84789.1"/>
    <property type="molecule type" value="Genomic_DNA"/>
</dbReference>
<dbReference type="Pfam" id="PF06491">
    <property type="entry name" value="Disulph_isomer"/>
    <property type="match status" value="1"/>
</dbReference>
<dbReference type="Proteomes" id="UP000241209">
    <property type="component" value="Unassembled WGS sequence"/>
</dbReference>
<dbReference type="InterPro" id="IPR009474">
    <property type="entry name" value="BrxB/BrxA"/>
</dbReference>
<evidence type="ECO:0000313" key="4">
    <source>
        <dbReference type="Proteomes" id="UP000241209"/>
    </source>
</evidence>
<accession>A0A2T4PUG1</accession>
<dbReference type="Gene3D" id="3.40.30.10">
    <property type="entry name" value="Glutaredoxin"/>
    <property type="match status" value="1"/>
</dbReference>
<comment type="similarity">
    <text evidence="1">Belongs to the bacilliredoxin family.</text>
</comment>
<keyword evidence="5" id="KW-1185">Reference proteome</keyword>
<dbReference type="EMBL" id="PZFK01000008">
    <property type="protein sequence ID" value="PTI30046.1"/>
    <property type="molecule type" value="Genomic_DNA"/>
</dbReference>
<dbReference type="PANTHER" id="PTHR40052">
    <property type="entry name" value="UPF0403 PROTEIN YQIW-RELATED"/>
    <property type="match status" value="1"/>
</dbReference>
<dbReference type="AlphaFoldDB" id="A0A2T4PUG1"/>
<evidence type="ECO:0000313" key="2">
    <source>
        <dbReference type="EMBL" id="PTI30046.1"/>
    </source>
</evidence>